<organism evidence="1 2">
    <name type="scientific">Nitrobacter winogradskyi</name>
    <name type="common">Nitrobacter agilis</name>
    <dbReference type="NCBI Taxonomy" id="913"/>
    <lineage>
        <taxon>Bacteria</taxon>
        <taxon>Pseudomonadati</taxon>
        <taxon>Pseudomonadota</taxon>
        <taxon>Alphaproteobacteria</taxon>
        <taxon>Hyphomicrobiales</taxon>
        <taxon>Nitrobacteraceae</taxon>
        <taxon>Nitrobacter</taxon>
    </lineage>
</organism>
<evidence type="ECO:0000313" key="2">
    <source>
        <dbReference type="Proteomes" id="UP001205486"/>
    </source>
</evidence>
<dbReference type="Proteomes" id="UP001205486">
    <property type="component" value="Unassembled WGS sequence"/>
</dbReference>
<comment type="caution">
    <text evidence="1">The sequence shown here is derived from an EMBL/GenBank/DDBJ whole genome shotgun (WGS) entry which is preliminary data.</text>
</comment>
<reference evidence="1" key="1">
    <citation type="submission" date="2022-03" db="EMBL/GenBank/DDBJ databases">
        <title>Interactions between chemoautotrophic and heterotrophic bacteria.</title>
        <authorList>
            <person name="Santoro A."/>
        </authorList>
    </citation>
    <scope>NUCLEOTIDE SEQUENCE</scope>
    <source>
        <strain evidence="1">Nb-106</strain>
    </source>
</reference>
<gene>
    <name evidence="1" type="ORF">J2S34_003494</name>
</gene>
<proteinExistence type="predicted"/>
<sequence>MNIEPIGMRYRHARLALLIASWLYASAFHFAYVNYIIADWGYWGFTYRTLGVGEYLFIAFLVTFGAAMMPTMLTRASSIVLLLIYQMVYIPAIMVTLSLDTDRIEKYGAALASLAIAFAAACIAARRPLKTDPTRERISGSSVLGLNLFCWLICSITLILSYWSIIHFANLDEVYQQRALGAATGPLIGYMQTYLQNVFSPALIAIGLVRKRPWLVILGFVGCLLIYGITAQRTAFLLPLTIMGTYWLLRRKSPLFHTTAVPTVVVAGTMFLSAYFYKKSGVAALICLYLTGRTIAVPGLTFSQYHDVFGPNDLTWWSHIKGFSSLISAPANFSGDPLWPQLGLLIGAQVYKNPVVNVNANLYSSDGLAAAGSLGVVVVGLAFAIWLRLLDRAAVGWDRTFVILVVLPVGLALTNAPFATVLLSFGGLFWLILFLVRKRPELRKTQAEGLTSSRAN</sequence>
<accession>A0ACC6ANX5</accession>
<dbReference type="EMBL" id="JALJZS010000004">
    <property type="protein sequence ID" value="MCP2001011.1"/>
    <property type="molecule type" value="Genomic_DNA"/>
</dbReference>
<evidence type="ECO:0000313" key="1">
    <source>
        <dbReference type="EMBL" id="MCP2001011.1"/>
    </source>
</evidence>
<protein>
    <submittedName>
        <fullName evidence="1">Uncharacterized protein</fullName>
    </submittedName>
</protein>
<name>A0ACC6ANX5_NITWI</name>
<keyword evidence="2" id="KW-1185">Reference proteome</keyword>